<evidence type="ECO:0000313" key="2">
    <source>
        <dbReference type="EMBL" id="EJW97716.1"/>
    </source>
</evidence>
<dbReference type="Gene3D" id="2.60.120.10">
    <property type="entry name" value="Jelly Rolls"/>
    <property type="match status" value="1"/>
</dbReference>
<reference evidence="2" key="1">
    <citation type="journal article" date="2012" name="PLoS ONE">
        <title>Gene sets for utilization of primary and secondary nutrition supplies in the distal gut of endangered iberian lynx.</title>
        <authorList>
            <person name="Alcaide M."/>
            <person name="Messina E."/>
            <person name="Richter M."/>
            <person name="Bargiela R."/>
            <person name="Peplies J."/>
            <person name="Huws S.A."/>
            <person name="Newbold C.J."/>
            <person name="Golyshin P.N."/>
            <person name="Simon M.A."/>
            <person name="Lopez G."/>
            <person name="Yakimov M.M."/>
            <person name="Ferrer M."/>
        </authorList>
    </citation>
    <scope>NUCLEOTIDE SEQUENCE</scope>
</reference>
<dbReference type="Pfam" id="PF00027">
    <property type="entry name" value="cNMP_binding"/>
    <property type="match status" value="1"/>
</dbReference>
<organism evidence="2">
    <name type="scientific">gut metagenome</name>
    <dbReference type="NCBI Taxonomy" id="749906"/>
    <lineage>
        <taxon>unclassified sequences</taxon>
        <taxon>metagenomes</taxon>
        <taxon>organismal metagenomes</taxon>
    </lineage>
</organism>
<dbReference type="PROSITE" id="PS50042">
    <property type="entry name" value="CNMP_BINDING_3"/>
    <property type="match status" value="1"/>
</dbReference>
<dbReference type="CDD" id="cd00038">
    <property type="entry name" value="CAP_ED"/>
    <property type="match status" value="1"/>
</dbReference>
<dbReference type="InterPro" id="IPR014710">
    <property type="entry name" value="RmlC-like_jellyroll"/>
</dbReference>
<proteinExistence type="predicted"/>
<dbReference type="InterPro" id="IPR018490">
    <property type="entry name" value="cNMP-bd_dom_sf"/>
</dbReference>
<accession>J9FRZ2</accession>
<evidence type="ECO:0000259" key="1">
    <source>
        <dbReference type="PROSITE" id="PS50042"/>
    </source>
</evidence>
<gene>
    <name evidence="2" type="ORF">EVA_14187</name>
</gene>
<comment type="caution">
    <text evidence="2">The sequence shown here is derived from an EMBL/GenBank/DDBJ whole genome shotgun (WGS) entry which is preliminary data.</text>
</comment>
<feature type="domain" description="Cyclic nucleotide-binding" evidence="1">
    <location>
        <begin position="34"/>
        <end position="133"/>
    </location>
</feature>
<protein>
    <submittedName>
        <fullName evidence="2">Protein containing Cyclic nucleotide-binding domain protein</fullName>
    </submittedName>
</protein>
<dbReference type="EMBL" id="AMCI01004624">
    <property type="protein sequence ID" value="EJW97716.1"/>
    <property type="molecule type" value="Genomic_DNA"/>
</dbReference>
<dbReference type="InterPro" id="IPR000595">
    <property type="entry name" value="cNMP-bd_dom"/>
</dbReference>
<dbReference type="SUPFAM" id="SSF51206">
    <property type="entry name" value="cAMP-binding domain-like"/>
    <property type="match status" value="1"/>
</dbReference>
<sequence length="218" mass="25138">MEKDTAKTMEQSAKQPVKRPMERWMEKLMKKHALNPQDIETLLSVGERRQFAAGTTIVRMGEVDEHIYLLTSGVWREYCFRDGEEATIWFSVAGEITFSPWGYVAGQPSPLFLESITDSEAIAIARSTLNELFATSLNMANLGRKIIENFTILYERWHIQMWQQNALDHYLRLMEEYPEVVQNIPLKYVASYLGITVQSLSRIRASIGSAEETPPFRR</sequence>
<dbReference type="AlphaFoldDB" id="J9FRZ2"/>
<name>J9FRZ2_9ZZZZ</name>